<dbReference type="Proteomes" id="UP000663903">
    <property type="component" value="Chromosome"/>
</dbReference>
<organism evidence="1 2">
    <name type="scientific">Ottowia testudinis</name>
    <dbReference type="NCBI Taxonomy" id="2816950"/>
    <lineage>
        <taxon>Bacteria</taxon>
        <taxon>Pseudomonadati</taxon>
        <taxon>Pseudomonadota</taxon>
        <taxon>Betaproteobacteria</taxon>
        <taxon>Burkholderiales</taxon>
        <taxon>Comamonadaceae</taxon>
        <taxon>Ottowia</taxon>
    </lineage>
</organism>
<gene>
    <name evidence="1" type="ORF">J1M35_14220</name>
</gene>
<sequence>MKTEPAASYAPRDVLNAPALKAAIAERSAARRDAPEVAQWLGSHFYRHAVGNFTAPAPALVPLHSLAQWQSLTGEATAPDWVVRKFEALAPAEGTSLPTLWWIDPQSRDLIKLEKQLLEFLNSRQGTALQGKLMRITAPQALALWHAEHTLMQAKAAAGWREHQPDAVQTLWRGEQGALVEFLPASPHLRAELAYESQCMRHCLGQFQQRKALRGGYGENYASACEQGRMRLFSYRTGQQQPRITISAQVQPDGRLAIDQIKGKQNRAPVDKYRDEVVAFLNHLPTDGADGCGDALAMGIVWQQGAWCHVSDLRDPAAQLALVQRQPELLASLSSLPPLLQWLAAARAPQALAAAPIAAALTPGVRQALA</sequence>
<evidence type="ECO:0000313" key="1">
    <source>
        <dbReference type="EMBL" id="QTD44264.1"/>
    </source>
</evidence>
<accession>A0A975CHG5</accession>
<name>A0A975CHG5_9BURK</name>
<protein>
    <submittedName>
        <fullName evidence="1">Uncharacterized protein</fullName>
    </submittedName>
</protein>
<proteinExistence type="predicted"/>
<dbReference type="KEGG" id="otd:J1M35_14220"/>
<dbReference type="AlphaFoldDB" id="A0A975CHG5"/>
<evidence type="ECO:0000313" key="2">
    <source>
        <dbReference type="Proteomes" id="UP000663903"/>
    </source>
</evidence>
<dbReference type="RefSeq" id="WP_208007831.1">
    <property type="nucleotide sequence ID" value="NZ_CP071796.1"/>
</dbReference>
<reference evidence="1" key="1">
    <citation type="submission" date="2021-03" db="EMBL/GenBank/DDBJ databases">
        <title>Ottowia sp. 27C isolated from the cloaca of a Giant Asian pond turtle (Heosemys grandis).</title>
        <authorList>
            <person name="Spergser J."/>
            <person name="Busse H.-J."/>
        </authorList>
    </citation>
    <scope>NUCLEOTIDE SEQUENCE</scope>
    <source>
        <strain evidence="1">27C</strain>
    </source>
</reference>
<keyword evidence="2" id="KW-1185">Reference proteome</keyword>
<dbReference type="EMBL" id="CP071796">
    <property type="protein sequence ID" value="QTD44264.1"/>
    <property type="molecule type" value="Genomic_DNA"/>
</dbReference>